<dbReference type="PANTHER" id="PTHR34501">
    <property type="entry name" value="PROTEIN YDDL-RELATED"/>
    <property type="match status" value="1"/>
</dbReference>
<feature type="domain" description="Porin" evidence="5">
    <location>
        <begin position="9"/>
        <end position="354"/>
    </location>
</feature>
<comment type="subcellular location">
    <subcellularLocation>
        <location evidence="1">Cell outer membrane</location>
        <topology evidence="1">Multi-pass membrane protein</topology>
    </subcellularLocation>
</comment>
<dbReference type="CDD" id="cd00342">
    <property type="entry name" value="gram_neg_porins"/>
    <property type="match status" value="1"/>
</dbReference>
<dbReference type="EMBL" id="CP134146">
    <property type="protein sequence ID" value="WNC67853.1"/>
    <property type="molecule type" value="Genomic_DNA"/>
</dbReference>
<dbReference type="InterPro" id="IPR033900">
    <property type="entry name" value="Gram_neg_porin_domain"/>
</dbReference>
<evidence type="ECO:0000313" key="7">
    <source>
        <dbReference type="Proteomes" id="UP001248581"/>
    </source>
</evidence>
<name>A0ABY9TGE1_9GAMM</name>
<evidence type="ECO:0000256" key="4">
    <source>
        <dbReference type="SAM" id="SignalP"/>
    </source>
</evidence>
<keyword evidence="2 4" id="KW-0732">Signal</keyword>
<dbReference type="InterPro" id="IPR023614">
    <property type="entry name" value="Porin_dom_sf"/>
</dbReference>
<evidence type="ECO:0000313" key="6">
    <source>
        <dbReference type="EMBL" id="WNC67853.1"/>
    </source>
</evidence>
<protein>
    <submittedName>
        <fullName evidence="6">Porin</fullName>
    </submittedName>
</protein>
<evidence type="ECO:0000256" key="2">
    <source>
        <dbReference type="ARBA" id="ARBA00022729"/>
    </source>
</evidence>
<feature type="signal peptide" evidence="4">
    <location>
        <begin position="1"/>
        <end position="20"/>
    </location>
</feature>
<reference evidence="7" key="1">
    <citation type="submission" date="2023-09" db="EMBL/GenBank/DDBJ databases">
        <authorList>
            <person name="Li S."/>
            <person name="Li X."/>
            <person name="Zhang C."/>
            <person name="Zhao Z."/>
        </authorList>
    </citation>
    <scope>NUCLEOTIDE SEQUENCE [LARGE SCALE GENOMIC DNA]</scope>
    <source>
        <strain evidence="7">SQ345</strain>
    </source>
</reference>
<proteinExistence type="predicted"/>
<dbReference type="Proteomes" id="UP001248581">
    <property type="component" value="Chromosome"/>
</dbReference>
<keyword evidence="7" id="KW-1185">Reference proteome</keyword>
<dbReference type="RefSeq" id="WP_348387012.1">
    <property type="nucleotide sequence ID" value="NZ_CP134146.1"/>
</dbReference>
<evidence type="ECO:0000256" key="1">
    <source>
        <dbReference type="ARBA" id="ARBA00004571"/>
    </source>
</evidence>
<feature type="chain" id="PRO_5046881367" evidence="4">
    <location>
        <begin position="21"/>
        <end position="374"/>
    </location>
</feature>
<dbReference type="SUPFAM" id="SSF56935">
    <property type="entry name" value="Porins"/>
    <property type="match status" value="1"/>
</dbReference>
<keyword evidence="3" id="KW-0472">Membrane</keyword>
<gene>
    <name evidence="6" type="ORF">RI845_15155</name>
</gene>
<dbReference type="InterPro" id="IPR050298">
    <property type="entry name" value="Gram-neg_bact_OMP"/>
</dbReference>
<sequence>MKLKLIATSTAIALASPSISAMELYKDDKNSLELGGFFGANYVMADGTDEVSNGNSRINFTFTHQLNNGWSAFAKAEWAVSLVSNNSDLVLNGDSNLAQGEASDTLSSRLGFVGMAHDTWGSITMGKQWGSIYNVTGVTDNFYVFGGDGAGSFALGDGGYTGAGRAEQAIQYNNSFGNLAVSVQMQGTEEVVALDELLPGIPNNDLELIYDNSYGVALTYALPFNLSVGVGYNEASVEMTGLNSAISEELDDTLTAVSVTYGTLGQPGLYAAVVATEGENHEFNDEGDMIAETTGVEAMVTYRFANDLEVLGGYNSVKSDDGDDYEKAYMVAGVAYHFSDHFRVHSEYKLDESTNFDGSENDDDILAVGARFSF</sequence>
<dbReference type="Pfam" id="PF13609">
    <property type="entry name" value="Porin_4"/>
    <property type="match status" value="1"/>
</dbReference>
<evidence type="ECO:0000256" key="3">
    <source>
        <dbReference type="ARBA" id="ARBA00023136"/>
    </source>
</evidence>
<evidence type="ECO:0000259" key="5">
    <source>
        <dbReference type="Pfam" id="PF13609"/>
    </source>
</evidence>
<dbReference type="Gene3D" id="2.40.160.10">
    <property type="entry name" value="Porin"/>
    <property type="match status" value="1"/>
</dbReference>
<accession>A0ABY9TGE1</accession>
<organism evidence="6 7">
    <name type="scientific">Thalassotalea nanhaiensis</name>
    <dbReference type="NCBI Taxonomy" id="3065648"/>
    <lineage>
        <taxon>Bacteria</taxon>
        <taxon>Pseudomonadati</taxon>
        <taxon>Pseudomonadota</taxon>
        <taxon>Gammaproteobacteria</taxon>
        <taxon>Alteromonadales</taxon>
        <taxon>Colwelliaceae</taxon>
        <taxon>Thalassotalea</taxon>
    </lineage>
</organism>
<dbReference type="PANTHER" id="PTHR34501:SF2">
    <property type="entry name" value="OUTER MEMBRANE PORIN F-RELATED"/>
    <property type="match status" value="1"/>
</dbReference>